<accession>A0A8H6YYW3</accession>
<evidence type="ECO:0000256" key="2">
    <source>
        <dbReference type="ARBA" id="ARBA00022723"/>
    </source>
</evidence>
<organism evidence="6 7">
    <name type="scientific">Mycena sanguinolenta</name>
    <dbReference type="NCBI Taxonomy" id="230812"/>
    <lineage>
        <taxon>Eukaryota</taxon>
        <taxon>Fungi</taxon>
        <taxon>Dikarya</taxon>
        <taxon>Basidiomycota</taxon>
        <taxon>Agaricomycotina</taxon>
        <taxon>Agaricomycetes</taxon>
        <taxon>Agaricomycetidae</taxon>
        <taxon>Agaricales</taxon>
        <taxon>Marasmiineae</taxon>
        <taxon>Mycenaceae</taxon>
        <taxon>Mycena</taxon>
    </lineage>
</organism>
<feature type="binding site" evidence="4">
    <location>
        <position position="89"/>
    </location>
    <ligand>
        <name>Zn(2+)</name>
        <dbReference type="ChEBI" id="CHEBI:29105"/>
    </ligand>
</feature>
<dbReference type="OrthoDB" id="10248475at2759"/>
<comment type="similarity">
    <text evidence="1 5">Belongs to the beta-class carbonic anhydrase family.</text>
</comment>
<comment type="catalytic activity">
    <reaction evidence="5">
        <text>hydrogencarbonate + H(+) = CO2 + H2O</text>
        <dbReference type="Rhea" id="RHEA:10748"/>
        <dbReference type="ChEBI" id="CHEBI:15377"/>
        <dbReference type="ChEBI" id="CHEBI:15378"/>
        <dbReference type="ChEBI" id="CHEBI:16526"/>
        <dbReference type="ChEBI" id="CHEBI:17544"/>
        <dbReference type="EC" id="4.2.1.1"/>
    </reaction>
</comment>
<evidence type="ECO:0000256" key="3">
    <source>
        <dbReference type="ARBA" id="ARBA00022833"/>
    </source>
</evidence>
<sequence length="173" mass="19249">MNPEILRANEKYVDNYTRPDWSEFTNLVIITCCDPRVDPYGQLGLKNGQAIIIRNAGGSAVDALRSIVVPQYLLPDNNCEIAVMHHTDCGLSKVTTDQIRELVKSGNPGRDDIAAMVDNMEFHHIQDIEESVKNDVRYLAEHPLILKGTKLSGWVQDTETGKISKVVEAMALS</sequence>
<proteinExistence type="inferred from homology"/>
<evidence type="ECO:0000256" key="5">
    <source>
        <dbReference type="RuleBase" id="RU003956"/>
    </source>
</evidence>
<feature type="binding site" evidence="4">
    <location>
        <position position="86"/>
    </location>
    <ligand>
        <name>Zn(2+)</name>
        <dbReference type="ChEBI" id="CHEBI:29105"/>
    </ligand>
</feature>
<dbReference type="CDD" id="cd03379">
    <property type="entry name" value="beta_CA_cladeD"/>
    <property type="match status" value="1"/>
</dbReference>
<dbReference type="EC" id="4.2.1.1" evidence="5"/>
<keyword evidence="7" id="KW-1185">Reference proteome</keyword>
<dbReference type="InterPro" id="IPR036874">
    <property type="entry name" value="Carbonic_anhydrase_sf"/>
</dbReference>
<dbReference type="InterPro" id="IPR001765">
    <property type="entry name" value="Carbonic_anhydrase"/>
</dbReference>
<dbReference type="AlphaFoldDB" id="A0A8H6YYW3"/>
<keyword evidence="3 4" id="KW-0862">Zinc</keyword>
<feature type="binding site" evidence="4">
    <location>
        <position position="32"/>
    </location>
    <ligand>
        <name>Zn(2+)</name>
        <dbReference type="ChEBI" id="CHEBI:29105"/>
    </ligand>
</feature>
<evidence type="ECO:0000256" key="1">
    <source>
        <dbReference type="ARBA" id="ARBA00006217"/>
    </source>
</evidence>
<comment type="function">
    <text evidence="5">Reversible hydration of carbon dioxide.</text>
</comment>
<dbReference type="SMART" id="SM00947">
    <property type="entry name" value="Pro_CA"/>
    <property type="match status" value="1"/>
</dbReference>
<dbReference type="Proteomes" id="UP000623467">
    <property type="component" value="Unassembled WGS sequence"/>
</dbReference>
<protein>
    <recommendedName>
        <fullName evidence="5">Carbonic anhydrase</fullName>
        <ecNumber evidence="5">4.2.1.1</ecNumber>
    </recommendedName>
    <alternativeName>
        <fullName evidence="5">Carbonate dehydratase</fullName>
    </alternativeName>
</protein>
<evidence type="ECO:0000313" key="7">
    <source>
        <dbReference type="Proteomes" id="UP000623467"/>
    </source>
</evidence>
<gene>
    <name evidence="6" type="ORF">MSAN_00789900</name>
</gene>
<name>A0A8H6YYW3_9AGAR</name>
<reference evidence="6" key="1">
    <citation type="submission" date="2020-05" db="EMBL/GenBank/DDBJ databases">
        <title>Mycena genomes resolve the evolution of fungal bioluminescence.</title>
        <authorList>
            <person name="Tsai I.J."/>
        </authorList>
    </citation>
    <scope>NUCLEOTIDE SEQUENCE</scope>
    <source>
        <strain evidence="6">160909Yilan</strain>
    </source>
</reference>
<dbReference type="EMBL" id="JACAZH010000005">
    <property type="protein sequence ID" value="KAF7367279.1"/>
    <property type="molecule type" value="Genomic_DNA"/>
</dbReference>
<dbReference type="GO" id="GO:0004089">
    <property type="term" value="F:carbonate dehydratase activity"/>
    <property type="evidence" value="ECO:0007669"/>
    <property type="project" value="UniProtKB-UniRule"/>
</dbReference>
<dbReference type="SUPFAM" id="SSF53056">
    <property type="entry name" value="beta-carbonic anhydrase, cab"/>
    <property type="match status" value="1"/>
</dbReference>
<dbReference type="Pfam" id="PF00484">
    <property type="entry name" value="Pro_CA"/>
    <property type="match status" value="1"/>
</dbReference>
<dbReference type="PANTHER" id="PTHR43175">
    <property type="entry name" value="CARBONIC ANHYDRASE"/>
    <property type="match status" value="1"/>
</dbReference>
<dbReference type="Gene3D" id="3.40.1050.10">
    <property type="entry name" value="Carbonic anhydrase"/>
    <property type="match status" value="1"/>
</dbReference>
<comment type="caution">
    <text evidence="6">The sequence shown here is derived from an EMBL/GenBank/DDBJ whole genome shotgun (WGS) entry which is preliminary data.</text>
</comment>
<evidence type="ECO:0000256" key="4">
    <source>
        <dbReference type="PIRSR" id="PIRSR601765-1"/>
    </source>
</evidence>
<keyword evidence="6" id="KW-0808">Transferase</keyword>
<comment type="cofactor">
    <cofactor evidence="4">
        <name>Zn(2+)</name>
        <dbReference type="ChEBI" id="CHEBI:29105"/>
    </cofactor>
    <text evidence="4">Binds 1 zinc ion per subunit.</text>
</comment>
<evidence type="ECO:0000313" key="6">
    <source>
        <dbReference type="EMBL" id="KAF7367279.1"/>
    </source>
</evidence>
<dbReference type="GO" id="GO:0008270">
    <property type="term" value="F:zinc ion binding"/>
    <property type="evidence" value="ECO:0007669"/>
    <property type="project" value="UniProtKB-UniRule"/>
</dbReference>
<dbReference type="PANTHER" id="PTHR43175:SF3">
    <property type="entry name" value="CARBON DISULFIDE HYDROLASE"/>
    <property type="match status" value="1"/>
</dbReference>
<dbReference type="GO" id="GO:0016301">
    <property type="term" value="F:kinase activity"/>
    <property type="evidence" value="ECO:0007669"/>
    <property type="project" value="UniProtKB-KW"/>
</dbReference>
<keyword evidence="2 4" id="KW-0479">Metal-binding</keyword>
<keyword evidence="5" id="KW-0456">Lyase</keyword>
<feature type="binding site" evidence="4">
    <location>
        <position position="34"/>
    </location>
    <ligand>
        <name>Zn(2+)</name>
        <dbReference type="ChEBI" id="CHEBI:29105"/>
    </ligand>
</feature>
<keyword evidence="6" id="KW-0418">Kinase</keyword>